<organism evidence="2 3">
    <name type="scientific">Candidatus Nomurabacteria bacterium GW2011_GWF2_43_8</name>
    <dbReference type="NCBI Taxonomy" id="1618779"/>
    <lineage>
        <taxon>Bacteria</taxon>
        <taxon>Candidatus Nomuraibacteriota</taxon>
    </lineage>
</organism>
<comment type="caution">
    <text evidence="2">The sequence shown here is derived from an EMBL/GenBank/DDBJ whole genome shotgun (WGS) entry which is preliminary data.</text>
</comment>
<feature type="compositionally biased region" description="Pro residues" evidence="1">
    <location>
        <begin position="19"/>
        <end position="28"/>
    </location>
</feature>
<proteinExistence type="predicted"/>
<feature type="compositionally biased region" description="Polar residues" evidence="1">
    <location>
        <begin position="51"/>
        <end position="61"/>
    </location>
</feature>
<gene>
    <name evidence="2" type="ORF">UW07_C0047G0002</name>
</gene>
<dbReference type="Proteomes" id="UP000033831">
    <property type="component" value="Unassembled WGS sequence"/>
</dbReference>
<feature type="compositionally biased region" description="Low complexity" evidence="1">
    <location>
        <begin position="29"/>
        <end position="39"/>
    </location>
</feature>
<feature type="region of interest" description="Disordered" evidence="1">
    <location>
        <begin position="1"/>
        <end position="72"/>
    </location>
</feature>
<name>A0A0G1FJ50_9BACT</name>
<accession>A0A0G1FJ50</accession>
<reference evidence="2 3" key="1">
    <citation type="journal article" date="2015" name="Nature">
        <title>rRNA introns, odd ribosomes, and small enigmatic genomes across a large radiation of phyla.</title>
        <authorList>
            <person name="Brown C.T."/>
            <person name="Hug L.A."/>
            <person name="Thomas B.C."/>
            <person name="Sharon I."/>
            <person name="Castelle C.J."/>
            <person name="Singh A."/>
            <person name="Wilkins M.J."/>
            <person name="Williams K.H."/>
            <person name="Banfield J.F."/>
        </authorList>
    </citation>
    <scope>NUCLEOTIDE SEQUENCE [LARGE SCALE GENOMIC DNA]</scope>
</reference>
<protein>
    <submittedName>
        <fullName evidence="2">Uncharacterized protein</fullName>
    </submittedName>
</protein>
<sequence>MPDDQNTAQNPTPEENSIPPSPQEPTEPAPENTAHSEPSVAPPEAPESSPNDFSVKSNGYTTLKFYPYRSRK</sequence>
<evidence type="ECO:0000256" key="1">
    <source>
        <dbReference type="SAM" id="MobiDB-lite"/>
    </source>
</evidence>
<evidence type="ECO:0000313" key="3">
    <source>
        <dbReference type="Proteomes" id="UP000033831"/>
    </source>
</evidence>
<evidence type="ECO:0000313" key="2">
    <source>
        <dbReference type="EMBL" id="KKT22033.1"/>
    </source>
</evidence>
<dbReference type="AlphaFoldDB" id="A0A0G1FJ50"/>
<dbReference type="EMBL" id="LCGX01000047">
    <property type="protein sequence ID" value="KKT22033.1"/>
    <property type="molecule type" value="Genomic_DNA"/>
</dbReference>
<feature type="compositionally biased region" description="Polar residues" evidence="1">
    <location>
        <begin position="1"/>
        <end position="15"/>
    </location>
</feature>